<evidence type="ECO:0000313" key="4">
    <source>
        <dbReference type="Proteomes" id="UP000467193"/>
    </source>
</evidence>
<reference evidence="3 4" key="1">
    <citation type="journal article" date="2019" name="Emerg. Microbes Infect.">
        <title>Comprehensive subspecies identification of 175 nontuberculous mycobacteria species based on 7547 genomic profiles.</title>
        <authorList>
            <person name="Matsumoto Y."/>
            <person name="Kinjo T."/>
            <person name="Motooka D."/>
            <person name="Nabeya D."/>
            <person name="Jung N."/>
            <person name="Uechi K."/>
            <person name="Horii T."/>
            <person name="Iida T."/>
            <person name="Fujita J."/>
            <person name="Nakamura S."/>
        </authorList>
    </citation>
    <scope>NUCLEOTIDE SEQUENCE [LARGE SCALE GENOMIC DNA]</scope>
    <source>
        <strain evidence="3 4">JCM 17899</strain>
    </source>
</reference>
<keyword evidence="2" id="KW-0812">Transmembrane</keyword>
<organism evidence="3 4">
    <name type="scientific">Mycolicibacterium sediminis</name>
    <dbReference type="NCBI Taxonomy" id="1286180"/>
    <lineage>
        <taxon>Bacteria</taxon>
        <taxon>Bacillati</taxon>
        <taxon>Actinomycetota</taxon>
        <taxon>Actinomycetes</taxon>
        <taxon>Mycobacteriales</taxon>
        <taxon>Mycobacteriaceae</taxon>
        <taxon>Mycolicibacterium</taxon>
    </lineage>
</organism>
<protein>
    <submittedName>
        <fullName evidence="3">Uncharacterized protein</fullName>
    </submittedName>
</protein>
<keyword evidence="2" id="KW-0472">Membrane</keyword>
<feature type="compositionally biased region" description="Pro residues" evidence="1">
    <location>
        <begin position="142"/>
        <end position="155"/>
    </location>
</feature>
<dbReference type="RefSeq" id="WP_163795666.1">
    <property type="nucleotide sequence ID" value="NZ_AP022588.1"/>
</dbReference>
<dbReference type="Proteomes" id="UP000467193">
    <property type="component" value="Chromosome"/>
</dbReference>
<sequence length="203" mass="21283">MADTRAGDSDAAGERAAASDDPQYGYLLDDADAPADQYRGRMAWSETDRDFGLRPQDVPPAGHFDAFDADTWNFKPAAAPWHESPLARLALIAVALAAVALVVSVVLLAIDGGRGDGDDAPGPTTSEAPATTATTAPSSEVLPPPPPPPPPPPESTEPAPQEPVYQRPRQPSQSKKPEIGVTRTPVTRSPISVAPQRPSGNRN</sequence>
<feature type="compositionally biased region" description="Low complexity" evidence="1">
    <location>
        <begin position="123"/>
        <end position="141"/>
    </location>
</feature>
<evidence type="ECO:0000256" key="2">
    <source>
        <dbReference type="SAM" id="Phobius"/>
    </source>
</evidence>
<evidence type="ECO:0000256" key="1">
    <source>
        <dbReference type="SAM" id="MobiDB-lite"/>
    </source>
</evidence>
<keyword evidence="4" id="KW-1185">Reference proteome</keyword>
<dbReference type="AlphaFoldDB" id="A0A7I7QK11"/>
<feature type="transmembrane region" description="Helical" evidence="2">
    <location>
        <begin position="89"/>
        <end position="110"/>
    </location>
</feature>
<evidence type="ECO:0000313" key="3">
    <source>
        <dbReference type="EMBL" id="BBY26663.1"/>
    </source>
</evidence>
<proteinExistence type="predicted"/>
<dbReference type="EMBL" id="AP022588">
    <property type="protein sequence ID" value="BBY26663.1"/>
    <property type="molecule type" value="Genomic_DNA"/>
</dbReference>
<gene>
    <name evidence="3" type="ORF">MSEDJ_07590</name>
</gene>
<feature type="region of interest" description="Disordered" evidence="1">
    <location>
        <begin position="114"/>
        <end position="203"/>
    </location>
</feature>
<keyword evidence="2" id="KW-1133">Transmembrane helix</keyword>
<dbReference type="KEGG" id="msei:MSEDJ_07590"/>
<feature type="region of interest" description="Disordered" evidence="1">
    <location>
        <begin position="1"/>
        <end position="26"/>
    </location>
</feature>
<accession>A0A7I7QK11</accession>
<name>A0A7I7QK11_9MYCO</name>